<accession>A0ABS8TGD3</accession>
<name>A0ABS8TGD3_DATST</name>
<protein>
    <submittedName>
        <fullName evidence="2">Uncharacterized protein</fullName>
    </submittedName>
</protein>
<feature type="region of interest" description="Disordered" evidence="1">
    <location>
        <begin position="27"/>
        <end position="75"/>
    </location>
</feature>
<keyword evidence="3" id="KW-1185">Reference proteome</keyword>
<comment type="caution">
    <text evidence="2">The sequence shown here is derived from an EMBL/GenBank/DDBJ whole genome shotgun (WGS) entry which is preliminary data.</text>
</comment>
<feature type="compositionally biased region" description="Basic and acidic residues" evidence="1">
    <location>
        <begin position="50"/>
        <end position="61"/>
    </location>
</feature>
<gene>
    <name evidence="2" type="ORF">HAX54_010526</name>
</gene>
<evidence type="ECO:0000313" key="2">
    <source>
        <dbReference type="EMBL" id="MCD7470557.1"/>
    </source>
</evidence>
<reference evidence="2 3" key="1">
    <citation type="journal article" date="2021" name="BMC Genomics">
        <title>Datura genome reveals duplications of psychoactive alkaloid biosynthetic genes and high mutation rate following tissue culture.</title>
        <authorList>
            <person name="Rajewski A."/>
            <person name="Carter-House D."/>
            <person name="Stajich J."/>
            <person name="Litt A."/>
        </authorList>
    </citation>
    <scope>NUCLEOTIDE SEQUENCE [LARGE SCALE GENOMIC DNA]</scope>
    <source>
        <strain evidence="2">AR-01</strain>
    </source>
</reference>
<evidence type="ECO:0000256" key="1">
    <source>
        <dbReference type="SAM" id="MobiDB-lite"/>
    </source>
</evidence>
<proteinExistence type="predicted"/>
<feature type="compositionally biased region" description="Polar residues" evidence="1">
    <location>
        <begin position="62"/>
        <end position="75"/>
    </location>
</feature>
<dbReference type="Proteomes" id="UP000823775">
    <property type="component" value="Unassembled WGS sequence"/>
</dbReference>
<dbReference type="EMBL" id="JACEIK010001584">
    <property type="protein sequence ID" value="MCD7470557.1"/>
    <property type="molecule type" value="Genomic_DNA"/>
</dbReference>
<evidence type="ECO:0000313" key="3">
    <source>
        <dbReference type="Proteomes" id="UP000823775"/>
    </source>
</evidence>
<organism evidence="2 3">
    <name type="scientific">Datura stramonium</name>
    <name type="common">Jimsonweed</name>
    <name type="synonym">Common thornapple</name>
    <dbReference type="NCBI Taxonomy" id="4076"/>
    <lineage>
        <taxon>Eukaryota</taxon>
        <taxon>Viridiplantae</taxon>
        <taxon>Streptophyta</taxon>
        <taxon>Embryophyta</taxon>
        <taxon>Tracheophyta</taxon>
        <taxon>Spermatophyta</taxon>
        <taxon>Magnoliopsida</taxon>
        <taxon>eudicotyledons</taxon>
        <taxon>Gunneridae</taxon>
        <taxon>Pentapetalae</taxon>
        <taxon>asterids</taxon>
        <taxon>lamiids</taxon>
        <taxon>Solanales</taxon>
        <taxon>Solanaceae</taxon>
        <taxon>Solanoideae</taxon>
        <taxon>Datureae</taxon>
        <taxon>Datura</taxon>
    </lineage>
</organism>
<sequence>MRAMITQPGQRAIAPVNPIGEAAAIGTQGLMKESPPEVGNSSVLGKYRGGRRENKRPRDLEGSQQGSSTRFLYAP</sequence>